<evidence type="ECO:0000313" key="3">
    <source>
        <dbReference type="EMBL" id="PTW44366.1"/>
    </source>
</evidence>
<feature type="compositionally biased region" description="Basic and acidic residues" evidence="1">
    <location>
        <begin position="73"/>
        <end position="90"/>
    </location>
</feature>
<comment type="caution">
    <text evidence="3">The sequence shown here is derived from an EMBL/GenBank/DDBJ whole genome shotgun (WGS) entry which is preliminary data.</text>
</comment>
<keyword evidence="2" id="KW-0732">Signal</keyword>
<sequence>MTISTRTRTAIAGGLLAAMVMAGCSRSEPDQPPTDTNMVEDTGVTESEAAPTPAPAPVETAPVETPPTVNAVEPEREPPVAPDEQMRDDADATGMTARVTRDEAPIENDTVPQQ</sequence>
<evidence type="ECO:0000256" key="1">
    <source>
        <dbReference type="SAM" id="MobiDB-lite"/>
    </source>
</evidence>
<protein>
    <submittedName>
        <fullName evidence="3">Uncharacterized protein</fullName>
    </submittedName>
</protein>
<accession>A0A2T5TYM3</accession>
<organism evidence="3 4">
    <name type="scientific">Sphingomonas faeni</name>
    <dbReference type="NCBI Taxonomy" id="185950"/>
    <lineage>
        <taxon>Bacteria</taxon>
        <taxon>Pseudomonadati</taxon>
        <taxon>Pseudomonadota</taxon>
        <taxon>Alphaproteobacteria</taxon>
        <taxon>Sphingomonadales</taxon>
        <taxon>Sphingomonadaceae</taxon>
        <taxon>Sphingomonas</taxon>
    </lineage>
</organism>
<name>A0A2T5TYM3_9SPHN</name>
<evidence type="ECO:0000256" key="2">
    <source>
        <dbReference type="SAM" id="SignalP"/>
    </source>
</evidence>
<dbReference type="OrthoDB" id="7578619at2"/>
<dbReference type="Proteomes" id="UP000244013">
    <property type="component" value="Unassembled WGS sequence"/>
</dbReference>
<dbReference type="EMBL" id="QAYE01000010">
    <property type="protein sequence ID" value="PTW44366.1"/>
    <property type="molecule type" value="Genomic_DNA"/>
</dbReference>
<dbReference type="AlphaFoldDB" id="A0A2T5TYM3"/>
<feature type="signal peptide" evidence="2">
    <location>
        <begin position="1"/>
        <end position="22"/>
    </location>
</feature>
<proteinExistence type="predicted"/>
<feature type="chain" id="PRO_5015649322" evidence="2">
    <location>
        <begin position="23"/>
        <end position="114"/>
    </location>
</feature>
<evidence type="ECO:0000313" key="4">
    <source>
        <dbReference type="Proteomes" id="UP000244013"/>
    </source>
</evidence>
<dbReference type="PROSITE" id="PS51257">
    <property type="entry name" value="PROKAR_LIPOPROTEIN"/>
    <property type="match status" value="1"/>
</dbReference>
<reference evidence="3 4" key="1">
    <citation type="submission" date="2018-04" db="EMBL/GenBank/DDBJ databases">
        <title>Genomic Encyclopedia of Type Strains, Phase III (KMG-III): the genomes of soil and plant-associated and newly described type strains.</title>
        <authorList>
            <person name="Whitman W."/>
        </authorList>
    </citation>
    <scope>NUCLEOTIDE SEQUENCE [LARGE SCALE GENOMIC DNA]</scope>
    <source>
        <strain evidence="3 4">MA-olki</strain>
    </source>
</reference>
<feature type="compositionally biased region" description="Low complexity" evidence="1">
    <location>
        <begin position="44"/>
        <end position="72"/>
    </location>
</feature>
<dbReference type="GeneID" id="91007460"/>
<dbReference type="RefSeq" id="WP_107955613.1">
    <property type="nucleotide sequence ID" value="NZ_QAYE01000010.1"/>
</dbReference>
<gene>
    <name evidence="3" type="ORF">C8J25_11046</name>
</gene>
<feature type="region of interest" description="Disordered" evidence="1">
    <location>
        <begin position="23"/>
        <end position="114"/>
    </location>
</feature>